<dbReference type="AlphaFoldDB" id="A0AAE0A8L8"/>
<evidence type="ECO:0000313" key="1">
    <source>
        <dbReference type="EMBL" id="KAK3205388.1"/>
    </source>
</evidence>
<dbReference type="GO" id="GO:0006777">
    <property type="term" value="P:Mo-molybdopterin cofactor biosynthetic process"/>
    <property type="evidence" value="ECO:0007669"/>
    <property type="project" value="InterPro"/>
</dbReference>
<dbReference type="InterPro" id="IPR036563">
    <property type="entry name" value="MoaE_sf"/>
</dbReference>
<protein>
    <submittedName>
        <fullName evidence="1">Uncharacterized protein</fullName>
    </submittedName>
</protein>
<sequence>MTVQRCGSYGIIFSFWSVKPKYLCFSLDPELSEEKKGVTNDSIRMAEELTQCSTGWWYSIATFAGTTRDTFEGKSVMELRSEAHVPMAIRCIKSICSSARSSWNLYCPLARLCSSGRNECLLYRLFIELMHWMLLSF</sequence>
<dbReference type="Proteomes" id="UP001281410">
    <property type="component" value="Unassembled WGS sequence"/>
</dbReference>
<evidence type="ECO:0000313" key="2">
    <source>
        <dbReference type="Proteomes" id="UP001281410"/>
    </source>
</evidence>
<reference evidence="1" key="1">
    <citation type="journal article" date="2023" name="Plant J.">
        <title>Genome sequences and population genomics provide insights into the demographic history, inbreeding, and mutation load of two 'living fossil' tree species of Dipteronia.</title>
        <authorList>
            <person name="Feng Y."/>
            <person name="Comes H.P."/>
            <person name="Chen J."/>
            <person name="Zhu S."/>
            <person name="Lu R."/>
            <person name="Zhang X."/>
            <person name="Li P."/>
            <person name="Qiu J."/>
            <person name="Olsen K.M."/>
            <person name="Qiu Y."/>
        </authorList>
    </citation>
    <scope>NUCLEOTIDE SEQUENCE</scope>
    <source>
        <strain evidence="1">NBL</strain>
    </source>
</reference>
<gene>
    <name evidence="1" type="ORF">Dsin_019434</name>
</gene>
<dbReference type="EMBL" id="JANJYJ010000006">
    <property type="protein sequence ID" value="KAK3205388.1"/>
    <property type="molecule type" value="Genomic_DNA"/>
</dbReference>
<dbReference type="InterPro" id="IPR003448">
    <property type="entry name" value="Mopterin_biosynth_MoaE"/>
</dbReference>
<dbReference type="SUPFAM" id="SSF54690">
    <property type="entry name" value="Molybdopterin synthase subunit MoaE"/>
    <property type="match status" value="1"/>
</dbReference>
<proteinExistence type="predicted"/>
<dbReference type="Gene3D" id="3.90.1170.40">
    <property type="entry name" value="Molybdopterin biosynthesis MoaE subunit"/>
    <property type="match status" value="1"/>
</dbReference>
<name>A0AAE0A8L8_9ROSI</name>
<accession>A0AAE0A8L8</accession>
<dbReference type="Pfam" id="PF02391">
    <property type="entry name" value="MoaE"/>
    <property type="match status" value="1"/>
</dbReference>
<comment type="caution">
    <text evidence="1">The sequence shown here is derived from an EMBL/GenBank/DDBJ whole genome shotgun (WGS) entry which is preliminary data.</text>
</comment>
<dbReference type="PANTHER" id="PTHR23404">
    <property type="entry name" value="MOLYBDOPTERIN SYNTHASE RELATED"/>
    <property type="match status" value="1"/>
</dbReference>
<keyword evidence="2" id="KW-1185">Reference proteome</keyword>
<organism evidence="1 2">
    <name type="scientific">Dipteronia sinensis</name>
    <dbReference type="NCBI Taxonomy" id="43782"/>
    <lineage>
        <taxon>Eukaryota</taxon>
        <taxon>Viridiplantae</taxon>
        <taxon>Streptophyta</taxon>
        <taxon>Embryophyta</taxon>
        <taxon>Tracheophyta</taxon>
        <taxon>Spermatophyta</taxon>
        <taxon>Magnoliopsida</taxon>
        <taxon>eudicotyledons</taxon>
        <taxon>Gunneridae</taxon>
        <taxon>Pentapetalae</taxon>
        <taxon>rosids</taxon>
        <taxon>malvids</taxon>
        <taxon>Sapindales</taxon>
        <taxon>Sapindaceae</taxon>
        <taxon>Hippocastanoideae</taxon>
        <taxon>Acereae</taxon>
        <taxon>Dipteronia</taxon>
    </lineage>
</organism>